<dbReference type="PANTHER" id="PTHR12147">
    <property type="entry name" value="METALLOPEPTIDASE M28 FAMILY MEMBER"/>
    <property type="match status" value="1"/>
</dbReference>
<dbReference type="EMBL" id="JAVIDA010000004">
    <property type="protein sequence ID" value="MDQ9070632.1"/>
    <property type="molecule type" value="Genomic_DNA"/>
</dbReference>
<dbReference type="GO" id="GO:0006508">
    <property type="term" value="P:proteolysis"/>
    <property type="evidence" value="ECO:0007669"/>
    <property type="project" value="InterPro"/>
</dbReference>
<evidence type="ECO:0000313" key="2">
    <source>
        <dbReference type="EMBL" id="MDQ9070632.1"/>
    </source>
</evidence>
<gene>
    <name evidence="2" type="ORF">RFH51_04040</name>
</gene>
<dbReference type="GO" id="GO:0008235">
    <property type="term" value="F:metalloexopeptidase activity"/>
    <property type="evidence" value="ECO:0007669"/>
    <property type="project" value="InterPro"/>
</dbReference>
<comment type="caution">
    <text evidence="2">The sequence shown here is derived from an EMBL/GenBank/DDBJ whole genome shotgun (WGS) entry which is preliminary data.</text>
</comment>
<evidence type="ECO:0000313" key="3">
    <source>
        <dbReference type="Proteomes" id="UP001243195"/>
    </source>
</evidence>
<dbReference type="SUPFAM" id="SSF53187">
    <property type="entry name" value="Zn-dependent exopeptidases"/>
    <property type="match status" value="1"/>
</dbReference>
<reference evidence="2" key="1">
    <citation type="submission" date="2023-08" db="EMBL/GenBank/DDBJ databases">
        <title>Emergence of clinically-relevant ST2 carbapenem-resistant Acinetobacter baumannii strains in hospital sewages in Zhejiang, East of China.</title>
        <authorList>
            <person name="Kaichao C."/>
            <person name="Zhang R."/>
        </authorList>
    </citation>
    <scope>NUCLEOTIDE SEQUENCE</scope>
    <source>
        <strain evidence="2">M-SY-60</strain>
    </source>
</reference>
<dbReference type="InterPro" id="IPR045175">
    <property type="entry name" value="M28_fam"/>
</dbReference>
<dbReference type="PANTHER" id="PTHR12147:SF26">
    <property type="entry name" value="PEPTIDASE M28 DOMAIN-CONTAINING PROTEIN"/>
    <property type="match status" value="1"/>
</dbReference>
<dbReference type="InterPro" id="IPR007484">
    <property type="entry name" value="Peptidase_M28"/>
</dbReference>
<dbReference type="AlphaFoldDB" id="A0AAW8JGS2"/>
<name>A0AAW8JGS2_9GAMM</name>
<dbReference type="Gene3D" id="3.40.630.10">
    <property type="entry name" value="Zn peptidases"/>
    <property type="match status" value="1"/>
</dbReference>
<protein>
    <submittedName>
        <fullName evidence="2">M20/M25/M40 family metallo-hydrolase</fullName>
    </submittedName>
</protein>
<sequence length="347" mass="39377">MNNIKSIKTTMMTIETLKNRESVKYGFHIILICISLLIWSSDLRAESSVIKKSQNKMAEQNSLLKVADSKRLNQYLQNILNTDLPRNYQNPAQLNRVANGLISQMQQFGITCKEQKYSVNNQEYKNVICPLNIQAKNKIIVGAHYDVYGEYVGADDNASGVAGVLETARILSQNKNKLKSNIDFVFYTLEEPPFFRTENMGSAVHARSILNEKDQISAVYILEMIGYFDEKNSQDYPMGLGLFYPKHGNYIAAVANFSSRNLSGSYCQMMKQLKQLDCQKLTAPSFIQGVDFSDHLNYWQYDIPAIMITDTAFFRNKNYHTSADQAQTLDTDKMAQVVDGLANTLLK</sequence>
<feature type="domain" description="Peptidase M28" evidence="1">
    <location>
        <begin position="126"/>
        <end position="343"/>
    </location>
</feature>
<evidence type="ECO:0000259" key="1">
    <source>
        <dbReference type="Pfam" id="PF04389"/>
    </source>
</evidence>
<proteinExistence type="predicted"/>
<dbReference type="Proteomes" id="UP001243195">
    <property type="component" value="Unassembled WGS sequence"/>
</dbReference>
<dbReference type="Pfam" id="PF04389">
    <property type="entry name" value="Peptidase_M28"/>
    <property type="match status" value="1"/>
</dbReference>
<organism evidence="2 3">
    <name type="scientific">Acinetobacter gerneri</name>
    <dbReference type="NCBI Taxonomy" id="202952"/>
    <lineage>
        <taxon>Bacteria</taxon>
        <taxon>Pseudomonadati</taxon>
        <taxon>Pseudomonadota</taxon>
        <taxon>Gammaproteobacteria</taxon>
        <taxon>Moraxellales</taxon>
        <taxon>Moraxellaceae</taxon>
        <taxon>Acinetobacter</taxon>
    </lineage>
</organism>
<accession>A0AAW8JGS2</accession>